<proteinExistence type="inferred from homology"/>
<protein>
    <submittedName>
        <fullName evidence="3">Uncharacterized protein</fullName>
    </submittedName>
</protein>
<dbReference type="Gene3D" id="3.40.50.2000">
    <property type="entry name" value="Glycogen Phosphorylase B"/>
    <property type="match status" value="1"/>
</dbReference>
<dbReference type="PANTHER" id="PTHR48048:SF30">
    <property type="entry name" value="GLYCOSYLTRANSFERASE"/>
    <property type="match status" value="1"/>
</dbReference>
<dbReference type="InterPro" id="IPR050481">
    <property type="entry name" value="UDP-glycosyltransf_plant"/>
</dbReference>
<comment type="caution">
    <text evidence="3">The sequence shown here is derived from an EMBL/GenBank/DDBJ whole genome shotgun (WGS) entry which is preliminary data.</text>
</comment>
<comment type="similarity">
    <text evidence="1">Belongs to the UDP-glycosyltransferase family.</text>
</comment>
<dbReference type="SUPFAM" id="SSF53756">
    <property type="entry name" value="UDP-Glycosyltransferase/glycogen phosphorylase"/>
    <property type="match status" value="1"/>
</dbReference>
<sequence>MGKSSGIIVNTFAALEPRVMKALTDGEYVPDGPTPPTYYVAADQKGRVRVPHRLDLDQIFTIYVGTPLLSSRALWRLIYGFSTYSNTDGDNKCLEWLSSQPIKSVVVLIFGSQG</sequence>
<evidence type="ECO:0000313" key="3">
    <source>
        <dbReference type="EMBL" id="KAJ9545869.1"/>
    </source>
</evidence>
<dbReference type="AlphaFoldDB" id="A0AA38WD77"/>
<name>A0AA38WD77_9ASTR</name>
<reference evidence="3" key="1">
    <citation type="submission" date="2023-03" db="EMBL/GenBank/DDBJ databases">
        <title>Chromosome-scale reference genome and RAD-based genetic map of yellow starthistle (Centaurea solstitialis) reveal putative structural variation and QTLs associated with invader traits.</title>
        <authorList>
            <person name="Reatini B."/>
            <person name="Cang F.A."/>
            <person name="Jiang Q."/>
            <person name="Mckibben M.T.W."/>
            <person name="Barker M.S."/>
            <person name="Rieseberg L.H."/>
            <person name="Dlugosch K.M."/>
        </authorList>
    </citation>
    <scope>NUCLEOTIDE SEQUENCE</scope>
    <source>
        <strain evidence="3">CAN-66</strain>
        <tissue evidence="3">Leaf</tissue>
    </source>
</reference>
<evidence type="ECO:0000256" key="2">
    <source>
        <dbReference type="ARBA" id="ARBA00022676"/>
    </source>
</evidence>
<dbReference type="EMBL" id="JARYMX010000006">
    <property type="protein sequence ID" value="KAJ9545869.1"/>
    <property type="molecule type" value="Genomic_DNA"/>
</dbReference>
<dbReference type="Proteomes" id="UP001172457">
    <property type="component" value="Chromosome 6"/>
</dbReference>
<evidence type="ECO:0000256" key="1">
    <source>
        <dbReference type="ARBA" id="ARBA00009995"/>
    </source>
</evidence>
<organism evidence="3 4">
    <name type="scientific">Centaurea solstitialis</name>
    <name type="common">yellow star-thistle</name>
    <dbReference type="NCBI Taxonomy" id="347529"/>
    <lineage>
        <taxon>Eukaryota</taxon>
        <taxon>Viridiplantae</taxon>
        <taxon>Streptophyta</taxon>
        <taxon>Embryophyta</taxon>
        <taxon>Tracheophyta</taxon>
        <taxon>Spermatophyta</taxon>
        <taxon>Magnoliopsida</taxon>
        <taxon>eudicotyledons</taxon>
        <taxon>Gunneridae</taxon>
        <taxon>Pentapetalae</taxon>
        <taxon>asterids</taxon>
        <taxon>campanulids</taxon>
        <taxon>Asterales</taxon>
        <taxon>Asteraceae</taxon>
        <taxon>Carduoideae</taxon>
        <taxon>Cardueae</taxon>
        <taxon>Centaureinae</taxon>
        <taxon>Centaurea</taxon>
    </lineage>
</organism>
<dbReference type="GO" id="GO:0035251">
    <property type="term" value="F:UDP-glucosyltransferase activity"/>
    <property type="evidence" value="ECO:0007669"/>
    <property type="project" value="InterPro"/>
</dbReference>
<keyword evidence="2" id="KW-0808">Transferase</keyword>
<evidence type="ECO:0000313" key="4">
    <source>
        <dbReference type="Proteomes" id="UP001172457"/>
    </source>
</evidence>
<keyword evidence="4" id="KW-1185">Reference proteome</keyword>
<dbReference type="PANTHER" id="PTHR48048">
    <property type="entry name" value="GLYCOSYLTRANSFERASE"/>
    <property type="match status" value="1"/>
</dbReference>
<accession>A0AA38WD77</accession>
<gene>
    <name evidence="3" type="ORF">OSB04_025576</name>
</gene>
<keyword evidence="2" id="KW-0328">Glycosyltransferase</keyword>